<dbReference type="AlphaFoldDB" id="A0A819QTT6"/>
<proteinExistence type="predicted"/>
<comment type="caution">
    <text evidence="1">The sequence shown here is derived from an EMBL/GenBank/DDBJ whole genome shotgun (WGS) entry which is preliminary data.</text>
</comment>
<organism evidence="1 2">
    <name type="scientific">Rotaria sordida</name>
    <dbReference type="NCBI Taxonomy" id="392033"/>
    <lineage>
        <taxon>Eukaryota</taxon>
        <taxon>Metazoa</taxon>
        <taxon>Spiralia</taxon>
        <taxon>Gnathifera</taxon>
        <taxon>Rotifera</taxon>
        <taxon>Eurotatoria</taxon>
        <taxon>Bdelloidea</taxon>
        <taxon>Philodinida</taxon>
        <taxon>Philodinidae</taxon>
        <taxon>Rotaria</taxon>
    </lineage>
</organism>
<evidence type="ECO:0000313" key="1">
    <source>
        <dbReference type="EMBL" id="CAF4029461.1"/>
    </source>
</evidence>
<dbReference type="Proteomes" id="UP000663874">
    <property type="component" value="Unassembled WGS sequence"/>
</dbReference>
<feature type="non-terminal residue" evidence="1">
    <location>
        <position position="162"/>
    </location>
</feature>
<name>A0A819QTT6_9BILA</name>
<sequence length="162" mass="19254">MLIEFLGKLFSSRCQLKTLQLDISKELTDGMIPRYLASNSSLCQYQSCCITLRHLFIRLEHKSVLENIIQHLPNLEQISVQFDSSLVLRPLSKSYVEMLKNSNGNWFNKVPKLRYLSLETYINEDFEFIYLKWFLNNLNHIEKLRLHLKSGELNENRCQKIW</sequence>
<evidence type="ECO:0000313" key="2">
    <source>
        <dbReference type="Proteomes" id="UP000663874"/>
    </source>
</evidence>
<protein>
    <submittedName>
        <fullName evidence="1">Uncharacterized protein</fullName>
    </submittedName>
</protein>
<accession>A0A819QTT6</accession>
<dbReference type="EMBL" id="CAJOBE010007198">
    <property type="protein sequence ID" value="CAF4029461.1"/>
    <property type="molecule type" value="Genomic_DNA"/>
</dbReference>
<reference evidence="1" key="1">
    <citation type="submission" date="2021-02" db="EMBL/GenBank/DDBJ databases">
        <authorList>
            <person name="Nowell W R."/>
        </authorList>
    </citation>
    <scope>NUCLEOTIDE SEQUENCE</scope>
</reference>
<gene>
    <name evidence="1" type="ORF">FNK824_LOCUS27561</name>
</gene>